<dbReference type="AlphaFoldDB" id="A0A1R2CCI6"/>
<name>A0A1R2CCI6_9CILI</name>
<dbReference type="EMBL" id="MPUH01000197">
    <property type="protein sequence ID" value="OMJ86692.1"/>
    <property type="molecule type" value="Genomic_DNA"/>
</dbReference>
<evidence type="ECO:0000313" key="2">
    <source>
        <dbReference type="Proteomes" id="UP000187209"/>
    </source>
</evidence>
<gene>
    <name evidence="1" type="ORF">SteCoe_11700</name>
</gene>
<dbReference type="Proteomes" id="UP000187209">
    <property type="component" value="Unassembled WGS sequence"/>
</dbReference>
<keyword evidence="2" id="KW-1185">Reference proteome</keyword>
<sequence>MGCNLVRGEELKENELIFLRSEDHLAFQYHEAQDLDLIFRKYSFSGLINDKQWELIISTLGLGIGRYIHSDAVRDFYEEFKTSEGYLLPYFLILAVYLSQGGLDIKASILFDAFDPKATKIMTRKTSENMIDGIIFVLIDKMYLLCQKIYPNNESLEVLYEKLMERKDKFKEKFMKMLVSDKNYITKDQFLDAFTDSYAKKLLNSGYLRRAVLADKSKKLSKGQNVVEVERHGGVEETSARDFADFDHNIPLSSEDED</sequence>
<protein>
    <submittedName>
        <fullName evidence="1">Uncharacterized protein</fullName>
    </submittedName>
</protein>
<evidence type="ECO:0000313" key="1">
    <source>
        <dbReference type="EMBL" id="OMJ86692.1"/>
    </source>
</evidence>
<accession>A0A1R2CCI6</accession>
<organism evidence="1 2">
    <name type="scientific">Stentor coeruleus</name>
    <dbReference type="NCBI Taxonomy" id="5963"/>
    <lineage>
        <taxon>Eukaryota</taxon>
        <taxon>Sar</taxon>
        <taxon>Alveolata</taxon>
        <taxon>Ciliophora</taxon>
        <taxon>Postciliodesmatophora</taxon>
        <taxon>Heterotrichea</taxon>
        <taxon>Heterotrichida</taxon>
        <taxon>Stentoridae</taxon>
        <taxon>Stentor</taxon>
    </lineage>
</organism>
<proteinExistence type="predicted"/>
<comment type="caution">
    <text evidence="1">The sequence shown here is derived from an EMBL/GenBank/DDBJ whole genome shotgun (WGS) entry which is preliminary data.</text>
</comment>
<reference evidence="1 2" key="1">
    <citation type="submission" date="2016-11" db="EMBL/GenBank/DDBJ databases">
        <title>The macronuclear genome of Stentor coeruleus: a giant cell with tiny introns.</title>
        <authorList>
            <person name="Slabodnick M."/>
            <person name="Ruby J.G."/>
            <person name="Reiff S.B."/>
            <person name="Swart E.C."/>
            <person name="Gosai S."/>
            <person name="Prabakaran S."/>
            <person name="Witkowska E."/>
            <person name="Larue G.E."/>
            <person name="Fisher S."/>
            <person name="Freeman R.M."/>
            <person name="Gunawardena J."/>
            <person name="Chu W."/>
            <person name="Stover N.A."/>
            <person name="Gregory B.D."/>
            <person name="Nowacki M."/>
            <person name="Derisi J."/>
            <person name="Roy S.W."/>
            <person name="Marshall W.F."/>
            <person name="Sood P."/>
        </authorList>
    </citation>
    <scope>NUCLEOTIDE SEQUENCE [LARGE SCALE GENOMIC DNA]</scope>
    <source>
        <strain evidence="1">WM001</strain>
    </source>
</reference>